<dbReference type="EMBL" id="SDKK01000022">
    <property type="protein sequence ID" value="TYC54266.1"/>
    <property type="molecule type" value="Genomic_DNA"/>
</dbReference>
<feature type="domain" description="Metallo-beta-lactamase" evidence="1">
    <location>
        <begin position="38"/>
        <end position="252"/>
    </location>
</feature>
<dbReference type="PANTHER" id="PTHR23131">
    <property type="entry name" value="ENDORIBONUCLEASE LACTB2"/>
    <property type="match status" value="1"/>
</dbReference>
<dbReference type="SMART" id="SM00849">
    <property type="entry name" value="Lactamase_B"/>
    <property type="match status" value="1"/>
</dbReference>
<dbReference type="InterPro" id="IPR036388">
    <property type="entry name" value="WH-like_DNA-bd_sf"/>
</dbReference>
<dbReference type="PANTHER" id="PTHR23131:SF4">
    <property type="entry name" value="METALLO-BETA-LACTAMASE SUPERFAMILY POTEIN"/>
    <property type="match status" value="1"/>
</dbReference>
<evidence type="ECO:0000313" key="2">
    <source>
        <dbReference type="EMBL" id="TYC54266.1"/>
    </source>
</evidence>
<keyword evidence="3" id="KW-1185">Reference proteome</keyword>
<dbReference type="SUPFAM" id="SSF56281">
    <property type="entry name" value="Metallo-hydrolase/oxidoreductase"/>
    <property type="match status" value="1"/>
</dbReference>
<evidence type="ECO:0000259" key="1">
    <source>
        <dbReference type="SMART" id="SM00849"/>
    </source>
</evidence>
<dbReference type="RefSeq" id="WP_148580760.1">
    <property type="nucleotide sequence ID" value="NZ_SDKK01000022.1"/>
</dbReference>
<proteinExistence type="predicted"/>
<dbReference type="InterPro" id="IPR050662">
    <property type="entry name" value="Sec-metab_biosynth-thioest"/>
</dbReference>
<evidence type="ECO:0000313" key="3">
    <source>
        <dbReference type="Proteomes" id="UP000389128"/>
    </source>
</evidence>
<name>A0A6C2CL44_9RHOO</name>
<organism evidence="2 3">
    <name type="scientific">Zoogloea oleivorans</name>
    <dbReference type="NCBI Taxonomy" id="1552750"/>
    <lineage>
        <taxon>Bacteria</taxon>
        <taxon>Pseudomonadati</taxon>
        <taxon>Pseudomonadota</taxon>
        <taxon>Betaproteobacteria</taxon>
        <taxon>Rhodocyclales</taxon>
        <taxon>Zoogloeaceae</taxon>
        <taxon>Zoogloea</taxon>
    </lineage>
</organism>
<gene>
    <name evidence="2" type="ORF">ETQ85_19495</name>
</gene>
<dbReference type="Pfam" id="PF21221">
    <property type="entry name" value="B_lactamase-like_C"/>
    <property type="match status" value="1"/>
</dbReference>
<dbReference type="Pfam" id="PF00753">
    <property type="entry name" value="Lactamase_B"/>
    <property type="match status" value="1"/>
</dbReference>
<keyword evidence="2" id="KW-0378">Hydrolase</keyword>
<dbReference type="Gene3D" id="3.60.15.10">
    <property type="entry name" value="Ribonuclease Z/Hydroxyacylglutathione hydrolase-like"/>
    <property type="match status" value="1"/>
</dbReference>
<protein>
    <submittedName>
        <fullName evidence="2">MBL fold metallo-hydrolase</fullName>
    </submittedName>
</protein>
<dbReference type="InterPro" id="IPR036866">
    <property type="entry name" value="RibonucZ/Hydroxyglut_hydro"/>
</dbReference>
<comment type="caution">
    <text evidence="2">The sequence shown here is derived from an EMBL/GenBank/DDBJ whole genome shotgun (WGS) entry which is preliminary data.</text>
</comment>
<dbReference type="GO" id="GO:0016787">
    <property type="term" value="F:hydrolase activity"/>
    <property type="evidence" value="ECO:0007669"/>
    <property type="project" value="UniProtKB-KW"/>
</dbReference>
<dbReference type="OrthoDB" id="2971563at2"/>
<dbReference type="Proteomes" id="UP000389128">
    <property type="component" value="Unassembled WGS sequence"/>
</dbReference>
<accession>A0A6C2CL44</accession>
<dbReference type="InterPro" id="IPR048933">
    <property type="entry name" value="B_lactamase-like_C"/>
</dbReference>
<reference evidence="2 3" key="1">
    <citation type="submission" date="2019-01" db="EMBL/GenBank/DDBJ databases">
        <title>Zoogloea oleivorans genome sequencing and assembly.</title>
        <authorList>
            <person name="Tancsics A."/>
            <person name="Farkas M."/>
            <person name="Kriszt B."/>
            <person name="Maroti G."/>
            <person name="Horvath B."/>
        </authorList>
    </citation>
    <scope>NUCLEOTIDE SEQUENCE [LARGE SCALE GENOMIC DNA]</scope>
    <source>
        <strain evidence="2 3">Buc</strain>
    </source>
</reference>
<dbReference type="AlphaFoldDB" id="A0A6C2CL44"/>
<dbReference type="Gene3D" id="1.10.10.10">
    <property type="entry name" value="Winged helix-like DNA-binding domain superfamily/Winged helix DNA-binding domain"/>
    <property type="match status" value="1"/>
</dbReference>
<sequence length="340" mass="37356">MKPQLEYPFDTLPAAGETRQIAPGVHWIRMPLPFALDHINLWLIEDGDGMAIVDTGYGVDSSREAWEAILGKLDKPVTQIIVTHCHPDHLGLAQWLAEKTGAPITMTLGEFLAGHALWNQLPGYDVTSMVAQFRRHGLDDVRCEALGGRGNAYKRGVPSLPASYRRVIHGDVLSIGGRDWQIIVGHGHSPEHMALHCEAAGILISGDMLLPRISTNVSVFAATPDDDPLGRFLDSIRSFKQLPVATLVLPSHGKPFRNIGLRVDQLVEHHDARCAELLAACTVPRNAGELLSTLFPRELDTHQVMFAMGEAIAHLNHLVRKREVCGSVGDDDVIRFIKSN</sequence>
<dbReference type="InterPro" id="IPR001279">
    <property type="entry name" value="Metallo-B-lactamas"/>
</dbReference>